<keyword evidence="1" id="KW-0732">Signal</keyword>
<feature type="signal peptide" evidence="1">
    <location>
        <begin position="1"/>
        <end position="19"/>
    </location>
</feature>
<dbReference type="InterPro" id="IPR012341">
    <property type="entry name" value="6hp_glycosidase-like_sf"/>
</dbReference>
<dbReference type="SUPFAM" id="SSF48208">
    <property type="entry name" value="Six-hairpin glycosidases"/>
    <property type="match status" value="1"/>
</dbReference>
<name>A0A6P1VZW2_9BACT</name>
<protein>
    <recommendedName>
        <fullName evidence="4">Glycoside hydrolase family 65</fullName>
    </recommendedName>
</protein>
<evidence type="ECO:0000313" key="2">
    <source>
        <dbReference type="EMBL" id="QHV96946.1"/>
    </source>
</evidence>
<dbReference type="GO" id="GO:0005975">
    <property type="term" value="P:carbohydrate metabolic process"/>
    <property type="evidence" value="ECO:0007669"/>
    <property type="project" value="InterPro"/>
</dbReference>
<dbReference type="RefSeq" id="WP_162387357.1">
    <property type="nucleotide sequence ID" value="NZ_CP045997.1"/>
</dbReference>
<dbReference type="KEGG" id="senf:GJR95_18885"/>
<dbReference type="EMBL" id="CP045997">
    <property type="protein sequence ID" value="QHV96946.1"/>
    <property type="molecule type" value="Genomic_DNA"/>
</dbReference>
<feature type="chain" id="PRO_5026840558" description="Glycoside hydrolase family 65" evidence="1">
    <location>
        <begin position="20"/>
        <end position="719"/>
    </location>
</feature>
<dbReference type="InterPro" id="IPR008928">
    <property type="entry name" value="6-hairpin_glycosidase_sf"/>
</dbReference>
<organism evidence="2 3">
    <name type="scientific">Spirosoma endbachense</name>
    <dbReference type="NCBI Taxonomy" id="2666025"/>
    <lineage>
        <taxon>Bacteria</taxon>
        <taxon>Pseudomonadati</taxon>
        <taxon>Bacteroidota</taxon>
        <taxon>Cytophagia</taxon>
        <taxon>Cytophagales</taxon>
        <taxon>Cytophagaceae</taxon>
        <taxon>Spirosoma</taxon>
    </lineage>
</organism>
<sequence>MIYRFFLLILTGLFGHLIAPSTTTFRPSNTRIDRKAVVARHNVVVTRFDSMQSVSVGNGEFAFTVDPTGLQTFPDLYQHGVPLGTQSQWGWHSFLNPQQYRIEEVYKDYESHGRKIPYTYAYSQPERKKLASDWFRENPHRLHLGQVGFGLTKADGKSAKPQDLKNSHQVLDLWTGEIRSHFELDGQSVDVLTVAHQNQDQLAIRVKSPLLKTGRLTVTFRFPYASGDWENNTDWESTQRHISRLQPLTSKSAVIERTLDTTHYSASIGWSSSASLVQEGAHAFVLKPTGQLTSIDVSCRFSSRPTGETPASFTDTQKNSYRSWEQFWTSGGAVDFSGSTDPRASELERRVVLSQYLTRIQCAGSIPPQETGLTYNSWYGRPHLEMHWWHAAHFAQWNRIDLLERSLGWYQSVRKKAKAIAARQGFKGVRWQKMTDAEGNESPSTVSPFLIWQQPHFLYFAELCYRHHHNQAILEKYKELVFDTADFMASYAYWDPATKRYILGKGLIPAQERFKPEETYNPTYELAYWHWGLTVAQQWRQRLGLPRNPEWDDVLAKLSPLPVQEGLYLAAESAPNSYTFEPYITDHPTVLGAYGFLPASAQLDVPTMQRTFDKVMSVWHWEDTWGWDYPLVAMSAARLGRPKQAVDALMMKVTKNTYLPNGHNYQRNNLRIYLPGNGGLLMAVSMMCAGWDGYAGSTTPGFPTDGSWNVKWEGLNRMP</sequence>
<evidence type="ECO:0000256" key="1">
    <source>
        <dbReference type="SAM" id="SignalP"/>
    </source>
</evidence>
<evidence type="ECO:0008006" key="4">
    <source>
        <dbReference type="Google" id="ProtNLM"/>
    </source>
</evidence>
<proteinExistence type="predicted"/>
<accession>A0A6P1VZW2</accession>
<reference evidence="2 3" key="1">
    <citation type="submission" date="2019-11" db="EMBL/GenBank/DDBJ databases">
        <title>Spirosoma endbachense sp. nov., isolated from a natural salt meadow.</title>
        <authorList>
            <person name="Rojas J."/>
            <person name="Ambika Manirajan B."/>
            <person name="Ratering S."/>
            <person name="Suarez C."/>
            <person name="Geissler-Plaum R."/>
            <person name="Schnell S."/>
        </authorList>
    </citation>
    <scope>NUCLEOTIDE SEQUENCE [LARGE SCALE GENOMIC DNA]</scope>
    <source>
        <strain evidence="2 3">I-24</strain>
    </source>
</reference>
<keyword evidence="3" id="KW-1185">Reference proteome</keyword>
<evidence type="ECO:0000313" key="3">
    <source>
        <dbReference type="Proteomes" id="UP000464577"/>
    </source>
</evidence>
<gene>
    <name evidence="2" type="ORF">GJR95_18885</name>
</gene>
<dbReference type="Gene3D" id="1.50.10.10">
    <property type="match status" value="1"/>
</dbReference>
<dbReference type="Proteomes" id="UP000464577">
    <property type="component" value="Chromosome"/>
</dbReference>
<dbReference type="AlphaFoldDB" id="A0A6P1VZW2"/>